<evidence type="ECO:0000313" key="2">
    <source>
        <dbReference type="Proteomes" id="UP000887159"/>
    </source>
</evidence>
<name>A0A8X6WF49_TRICX</name>
<gene>
    <name evidence="1" type="primary">TY3B-I_375</name>
    <name evidence="1" type="ORF">TNCV_4594411</name>
</gene>
<dbReference type="Proteomes" id="UP000887159">
    <property type="component" value="Unassembled WGS sequence"/>
</dbReference>
<proteinExistence type="predicted"/>
<organism evidence="1 2">
    <name type="scientific">Trichonephila clavipes</name>
    <name type="common">Golden silk orbweaver</name>
    <name type="synonym">Nephila clavipes</name>
    <dbReference type="NCBI Taxonomy" id="2585209"/>
    <lineage>
        <taxon>Eukaryota</taxon>
        <taxon>Metazoa</taxon>
        <taxon>Ecdysozoa</taxon>
        <taxon>Arthropoda</taxon>
        <taxon>Chelicerata</taxon>
        <taxon>Arachnida</taxon>
        <taxon>Araneae</taxon>
        <taxon>Araneomorphae</taxon>
        <taxon>Entelegynae</taxon>
        <taxon>Araneoidea</taxon>
        <taxon>Nephilidae</taxon>
        <taxon>Trichonephila</taxon>
    </lineage>
</organism>
<keyword evidence="2" id="KW-1185">Reference proteome</keyword>
<dbReference type="AlphaFoldDB" id="A0A8X6WF49"/>
<reference evidence="1" key="1">
    <citation type="submission" date="2020-08" db="EMBL/GenBank/DDBJ databases">
        <title>Multicomponent nature underlies the extraordinary mechanical properties of spider dragline silk.</title>
        <authorList>
            <person name="Kono N."/>
            <person name="Nakamura H."/>
            <person name="Mori M."/>
            <person name="Yoshida Y."/>
            <person name="Ohtoshi R."/>
            <person name="Malay A.D."/>
            <person name="Moran D.A.P."/>
            <person name="Tomita M."/>
            <person name="Numata K."/>
            <person name="Arakawa K."/>
        </authorList>
    </citation>
    <scope>NUCLEOTIDE SEQUENCE</scope>
</reference>
<evidence type="ECO:0000313" key="1">
    <source>
        <dbReference type="EMBL" id="GFY33729.1"/>
    </source>
</evidence>
<accession>A0A8X6WF49</accession>
<dbReference type="PANTHER" id="PTHR46888:SF1">
    <property type="entry name" value="RIBONUCLEASE H"/>
    <property type="match status" value="1"/>
</dbReference>
<protein>
    <submittedName>
        <fullName evidence="1">Transposon Ty3-I Gag-Pol polyprotein</fullName>
    </submittedName>
</protein>
<dbReference type="EMBL" id="BMAU01021418">
    <property type="protein sequence ID" value="GFY33729.1"/>
    <property type="molecule type" value="Genomic_DNA"/>
</dbReference>
<comment type="caution">
    <text evidence="1">The sequence shown here is derived from an EMBL/GenBank/DDBJ whole genome shotgun (WGS) entry which is preliminary data.</text>
</comment>
<sequence length="410" mass="47861">MFRGARMEELILNADELGEKITPEMKVLDLKNLISNNDKYKNNKEFIDDYLDSIISDRKSKEEQARLTAESQLEFEKINLEKVKLEIELGKINLERAKLESQRDSNELQRTNPETKQTSIENFILSVRALTLPIPKKQEGWNLFFSSLERSFKTKNVPDEFKGEILLNLLGEKAENILVYVKEEEISDYDKLKSLVLREFEPTPLICLQNFQKARRMTNETRVQFVCRLLTNWDQYCNLRNVNDFNSLKELIVSDKLYEMLDNETAVHINIKQEQNWFKPIQMGKDFMLVKEDRSFSEFSHRACHNQNDSRKDFKYIPPNLRREVINLNSKENKINNSKQSRNCNNEFGKITLSSAFGENVEAKLIKTTIALDNNSLNHPMDCLVGITDKLNAETLIPPALYESWCSIND</sequence>
<dbReference type="PANTHER" id="PTHR46888">
    <property type="entry name" value="ZINC KNUCKLE DOMAINCONTAINING PROTEIN-RELATED"/>
    <property type="match status" value="1"/>
</dbReference>